<dbReference type="RefSeq" id="WP_076482100.1">
    <property type="nucleotide sequence ID" value="NZ_FTNT01000011.1"/>
</dbReference>
<dbReference type="Proteomes" id="UP000186218">
    <property type="component" value="Unassembled WGS sequence"/>
</dbReference>
<dbReference type="GO" id="GO:0016020">
    <property type="term" value="C:membrane"/>
    <property type="evidence" value="ECO:0007669"/>
    <property type="project" value="InterPro"/>
</dbReference>
<organism evidence="1 2">
    <name type="scientific">Williamsia sterculiae</name>
    <dbReference type="NCBI Taxonomy" id="1344003"/>
    <lineage>
        <taxon>Bacteria</taxon>
        <taxon>Bacillati</taxon>
        <taxon>Actinomycetota</taxon>
        <taxon>Actinomycetes</taxon>
        <taxon>Mycobacteriales</taxon>
        <taxon>Nocardiaceae</taxon>
        <taxon>Williamsia</taxon>
    </lineage>
</organism>
<dbReference type="GO" id="GO:0055070">
    <property type="term" value="P:copper ion homeostasis"/>
    <property type="evidence" value="ECO:0007669"/>
    <property type="project" value="InterPro"/>
</dbReference>
<reference evidence="1 2" key="1">
    <citation type="submission" date="2017-01" db="EMBL/GenBank/DDBJ databases">
        <authorList>
            <person name="Mah S.A."/>
            <person name="Swanson W.J."/>
            <person name="Moy G.W."/>
            <person name="Vacquier V.D."/>
        </authorList>
    </citation>
    <scope>NUCLEOTIDE SEQUENCE [LARGE SCALE GENOMIC DNA]</scope>
    <source>
        <strain evidence="1 2">CPCC 203464</strain>
    </source>
</reference>
<dbReference type="EMBL" id="FTNT01000011">
    <property type="protein sequence ID" value="SIS19586.1"/>
    <property type="molecule type" value="Genomic_DNA"/>
</dbReference>
<dbReference type="InterPro" id="IPR021522">
    <property type="entry name" value="MctB"/>
</dbReference>
<dbReference type="Pfam" id="PF11382">
    <property type="entry name" value="MctB"/>
    <property type="match status" value="1"/>
</dbReference>
<dbReference type="OrthoDB" id="4350157at2"/>
<name>A0A1N7H436_9NOCA</name>
<dbReference type="STRING" id="1344003.SAMN05445060_3503"/>
<keyword evidence="2" id="KW-1185">Reference proteome</keyword>
<evidence type="ECO:0000313" key="2">
    <source>
        <dbReference type="Proteomes" id="UP000186218"/>
    </source>
</evidence>
<evidence type="ECO:0000313" key="1">
    <source>
        <dbReference type="EMBL" id="SIS19586.1"/>
    </source>
</evidence>
<sequence>MISLRQHAISLVAVFLALAVGLVIGSGFLGGSVGSVSGGDDKRISDLENDKSRLQNQLNAANEFDNAVTPRLLKGALRDRSVLVVTTPGADDGDVAAVKQALTSSGAQLTGQLGLTDPLLADQSSEKVRTIVDQSIPAGQTLRTELTDTGGRVGDLLGLLLQQKGDNTPVGAGDRTAGLQALRDGGFVQYNDKALNPAQTVVVVTGGEYDANAGARGQVVAQFSAAFAARGDGGVLVGRTGSAEGTSPIAVLRSDTGLASKVASVDDVDQPTGRITAALALADATRRTVGAYGTGTGAKGVTVAN</sequence>
<protein>
    <submittedName>
        <fullName evidence="1">Copper transport outer membrane protein, MctB</fullName>
    </submittedName>
</protein>
<dbReference type="AlphaFoldDB" id="A0A1N7H436"/>
<accession>A0A1N7H436</accession>
<proteinExistence type="predicted"/>
<gene>
    <name evidence="1" type="ORF">SAMN05445060_3503</name>
</gene>